<sequence>MGWLLPALKQDLFLIQYGIRRKLLERKARSQNLTMLDFLEDWARKQPNTNFLIQGKEKLTYQETLNEMNKERIPRIIFVVNGSS</sequence>
<keyword evidence="2" id="KW-1185">Reference proteome</keyword>
<dbReference type="Proteomes" id="UP001158576">
    <property type="component" value="Chromosome XSR"/>
</dbReference>
<evidence type="ECO:0000313" key="2">
    <source>
        <dbReference type="Proteomes" id="UP001158576"/>
    </source>
</evidence>
<gene>
    <name evidence="1" type="ORF">OKIOD_LOCUS6259</name>
</gene>
<name>A0ABN7SAK1_OIKDI</name>
<reference evidence="1 2" key="1">
    <citation type="submission" date="2021-04" db="EMBL/GenBank/DDBJ databases">
        <authorList>
            <person name="Bliznina A."/>
        </authorList>
    </citation>
    <scope>NUCLEOTIDE SEQUENCE [LARGE SCALE GENOMIC DNA]</scope>
</reference>
<protein>
    <submittedName>
        <fullName evidence="1">Oidioi.mRNA.OKI2018_I69.XSR.g14701.t1.cds</fullName>
    </submittedName>
</protein>
<organism evidence="1 2">
    <name type="scientific">Oikopleura dioica</name>
    <name type="common">Tunicate</name>
    <dbReference type="NCBI Taxonomy" id="34765"/>
    <lineage>
        <taxon>Eukaryota</taxon>
        <taxon>Metazoa</taxon>
        <taxon>Chordata</taxon>
        <taxon>Tunicata</taxon>
        <taxon>Appendicularia</taxon>
        <taxon>Copelata</taxon>
        <taxon>Oikopleuridae</taxon>
        <taxon>Oikopleura</taxon>
    </lineage>
</organism>
<proteinExistence type="predicted"/>
<evidence type="ECO:0000313" key="1">
    <source>
        <dbReference type="EMBL" id="CAG5096612.1"/>
    </source>
</evidence>
<accession>A0ABN7SAK1</accession>
<dbReference type="EMBL" id="OU015569">
    <property type="protein sequence ID" value="CAG5096612.1"/>
    <property type="molecule type" value="Genomic_DNA"/>
</dbReference>